<keyword evidence="4 8" id="KW-0554">One-carbon metabolism</keyword>
<evidence type="ECO:0000256" key="7">
    <source>
        <dbReference type="ARBA" id="ARBA00025067"/>
    </source>
</evidence>
<dbReference type="RefSeq" id="WP_011829647.1">
    <property type="nucleotide sequence ID" value="NC_008825.1"/>
</dbReference>
<dbReference type="GO" id="GO:0046452">
    <property type="term" value="P:dihydrofolate metabolic process"/>
    <property type="evidence" value="ECO:0007669"/>
    <property type="project" value="TreeGrafter"/>
</dbReference>
<keyword evidence="5 8" id="KW-0521">NADP</keyword>
<dbReference type="UniPathway" id="UPA00077">
    <property type="reaction ID" value="UER00158"/>
</dbReference>
<dbReference type="PROSITE" id="PS51330">
    <property type="entry name" value="DHFR_2"/>
    <property type="match status" value="1"/>
</dbReference>
<proteinExistence type="inferred from homology"/>
<keyword evidence="6 8" id="KW-0560">Oxidoreductase</keyword>
<evidence type="ECO:0000313" key="11">
    <source>
        <dbReference type="EMBL" id="ABM95010.1"/>
    </source>
</evidence>
<keyword evidence="12" id="KW-1185">Reference proteome</keyword>
<evidence type="ECO:0000256" key="9">
    <source>
        <dbReference type="RuleBase" id="RU004474"/>
    </source>
</evidence>
<dbReference type="Pfam" id="PF00186">
    <property type="entry name" value="DHFR_1"/>
    <property type="match status" value="1"/>
</dbReference>
<dbReference type="PIRSF" id="PIRSF000194">
    <property type="entry name" value="DHFR"/>
    <property type="match status" value="1"/>
</dbReference>
<dbReference type="EC" id="1.5.1.3" evidence="3 8"/>
<sequence>MELWLIAAVARDGAIGRAGTMPWHLPQDLAHFKRTTLGCPVVMGRKTWESLPPRFRPLPGRRNVVVTRNAAWQADGAEAAPSLDAALERLREAERVFVIGGGELYAQALPRADGLVLTEVDTDVPDADTHFPAWDRSAFSEAARESHTDGAPWPYHFVRYERIRR</sequence>
<evidence type="ECO:0000256" key="8">
    <source>
        <dbReference type="PIRNR" id="PIRNR000194"/>
    </source>
</evidence>
<dbReference type="STRING" id="420662.Mpe_A2052"/>
<dbReference type="Proteomes" id="UP000000366">
    <property type="component" value="Chromosome"/>
</dbReference>
<dbReference type="InterPro" id="IPR024072">
    <property type="entry name" value="DHFR-like_dom_sf"/>
</dbReference>
<dbReference type="eggNOG" id="COG0262">
    <property type="taxonomic scope" value="Bacteria"/>
</dbReference>
<dbReference type="GO" id="GO:0005829">
    <property type="term" value="C:cytosol"/>
    <property type="evidence" value="ECO:0007669"/>
    <property type="project" value="TreeGrafter"/>
</dbReference>
<evidence type="ECO:0000256" key="1">
    <source>
        <dbReference type="ARBA" id="ARBA00004903"/>
    </source>
</evidence>
<dbReference type="GO" id="GO:0070401">
    <property type="term" value="F:NADP+ binding"/>
    <property type="evidence" value="ECO:0007669"/>
    <property type="project" value="UniProtKB-ARBA"/>
</dbReference>
<dbReference type="InterPro" id="IPR012259">
    <property type="entry name" value="DHFR"/>
</dbReference>
<comment type="pathway">
    <text evidence="1 8">Cofactor biosynthesis; tetrahydrofolate biosynthesis; 5,6,7,8-tetrahydrofolate from 7,8-dihydrofolate: step 1/1.</text>
</comment>
<evidence type="ECO:0000256" key="5">
    <source>
        <dbReference type="ARBA" id="ARBA00022857"/>
    </source>
</evidence>
<name>A2SHH1_METPP</name>
<dbReference type="PANTHER" id="PTHR48069">
    <property type="entry name" value="DIHYDROFOLATE REDUCTASE"/>
    <property type="match status" value="1"/>
</dbReference>
<comment type="function">
    <text evidence="7 8">Key enzyme in folate metabolism. Catalyzes an essential reaction for de novo glycine and purine synthesis, and for DNA precursor synthesis.</text>
</comment>
<evidence type="ECO:0000256" key="2">
    <source>
        <dbReference type="ARBA" id="ARBA00009539"/>
    </source>
</evidence>
<dbReference type="Gene3D" id="3.40.430.10">
    <property type="entry name" value="Dihydrofolate Reductase, subunit A"/>
    <property type="match status" value="1"/>
</dbReference>
<dbReference type="GO" id="GO:0006730">
    <property type="term" value="P:one-carbon metabolic process"/>
    <property type="evidence" value="ECO:0007669"/>
    <property type="project" value="UniProtKB-KW"/>
</dbReference>
<accession>A2SHH1</accession>
<organism evidence="11 12">
    <name type="scientific">Methylibium petroleiphilum (strain ATCC BAA-1232 / LMG 22953 / PM1)</name>
    <dbReference type="NCBI Taxonomy" id="420662"/>
    <lineage>
        <taxon>Bacteria</taxon>
        <taxon>Pseudomonadati</taxon>
        <taxon>Pseudomonadota</taxon>
        <taxon>Betaproteobacteria</taxon>
        <taxon>Burkholderiales</taxon>
        <taxon>Sphaerotilaceae</taxon>
        <taxon>Methylibium</taxon>
    </lineage>
</organism>
<reference evidence="11 12" key="1">
    <citation type="journal article" date="2007" name="J. Bacteriol.">
        <title>Whole-genome analysis of the methyl tert-butyl ether-degrading beta-proteobacterium Methylibium petroleiphilum PM1.</title>
        <authorList>
            <person name="Kane S.R."/>
            <person name="Chakicherla A.Y."/>
            <person name="Chain P.S.G."/>
            <person name="Schmidt R."/>
            <person name="Shin M.W."/>
            <person name="Legler T.C."/>
            <person name="Scow K.M."/>
            <person name="Larimer F.W."/>
            <person name="Lucas S.M."/>
            <person name="Richardson P.M."/>
            <person name="Hristova K.R."/>
        </authorList>
    </citation>
    <scope>NUCLEOTIDE SEQUENCE [LARGE SCALE GENOMIC DNA]</scope>
    <source>
        <strain evidence="12">ATCC BAA-1232 / LMG 22953 / PM1</strain>
    </source>
</reference>
<evidence type="ECO:0000256" key="3">
    <source>
        <dbReference type="ARBA" id="ARBA00012856"/>
    </source>
</evidence>
<comment type="similarity">
    <text evidence="2 8 9">Belongs to the dihydrofolate reductase family.</text>
</comment>
<gene>
    <name evidence="11" type="ordered locus">Mpe_A2052</name>
</gene>
<evidence type="ECO:0000259" key="10">
    <source>
        <dbReference type="PROSITE" id="PS51330"/>
    </source>
</evidence>
<dbReference type="KEGG" id="mpt:Mpe_A2052"/>
<evidence type="ECO:0000313" key="12">
    <source>
        <dbReference type="Proteomes" id="UP000000366"/>
    </source>
</evidence>
<comment type="catalytic activity">
    <reaction evidence="8">
        <text>(6S)-5,6,7,8-tetrahydrofolate + NADP(+) = 7,8-dihydrofolate + NADPH + H(+)</text>
        <dbReference type="Rhea" id="RHEA:15009"/>
        <dbReference type="ChEBI" id="CHEBI:15378"/>
        <dbReference type="ChEBI" id="CHEBI:57451"/>
        <dbReference type="ChEBI" id="CHEBI:57453"/>
        <dbReference type="ChEBI" id="CHEBI:57783"/>
        <dbReference type="ChEBI" id="CHEBI:58349"/>
        <dbReference type="EC" id="1.5.1.3"/>
    </reaction>
</comment>
<dbReference type="GO" id="GO:0046654">
    <property type="term" value="P:tetrahydrofolate biosynthetic process"/>
    <property type="evidence" value="ECO:0007669"/>
    <property type="project" value="UniProtKB-UniPathway"/>
</dbReference>
<dbReference type="HOGENOM" id="CLU_043966_5_0_4"/>
<dbReference type="AlphaFoldDB" id="A2SHH1"/>
<dbReference type="SUPFAM" id="SSF53597">
    <property type="entry name" value="Dihydrofolate reductase-like"/>
    <property type="match status" value="1"/>
</dbReference>
<dbReference type="PROSITE" id="PS00075">
    <property type="entry name" value="DHFR_1"/>
    <property type="match status" value="1"/>
</dbReference>
<dbReference type="GO" id="GO:0046655">
    <property type="term" value="P:folic acid metabolic process"/>
    <property type="evidence" value="ECO:0007669"/>
    <property type="project" value="TreeGrafter"/>
</dbReference>
<dbReference type="PANTHER" id="PTHR48069:SF3">
    <property type="entry name" value="DIHYDROFOLATE REDUCTASE"/>
    <property type="match status" value="1"/>
</dbReference>
<evidence type="ECO:0000256" key="6">
    <source>
        <dbReference type="ARBA" id="ARBA00023002"/>
    </source>
</evidence>
<dbReference type="PRINTS" id="PR00070">
    <property type="entry name" value="DHFR"/>
</dbReference>
<dbReference type="GO" id="GO:0004146">
    <property type="term" value="F:dihydrofolate reductase activity"/>
    <property type="evidence" value="ECO:0007669"/>
    <property type="project" value="UniProtKB-EC"/>
</dbReference>
<dbReference type="FunFam" id="3.40.430.10:FF:000001">
    <property type="entry name" value="Dihydrofolate reductase"/>
    <property type="match status" value="1"/>
</dbReference>
<dbReference type="InterPro" id="IPR017925">
    <property type="entry name" value="DHFR_CS"/>
</dbReference>
<protein>
    <recommendedName>
        <fullName evidence="3 8">Dihydrofolate reductase</fullName>
        <ecNumber evidence="3 8">1.5.1.3</ecNumber>
    </recommendedName>
</protein>
<evidence type="ECO:0000256" key="4">
    <source>
        <dbReference type="ARBA" id="ARBA00022563"/>
    </source>
</evidence>
<dbReference type="EMBL" id="CP000555">
    <property type="protein sequence ID" value="ABM95010.1"/>
    <property type="molecule type" value="Genomic_DNA"/>
</dbReference>
<dbReference type="InterPro" id="IPR001796">
    <property type="entry name" value="DHFR_dom"/>
</dbReference>
<dbReference type="CDD" id="cd00209">
    <property type="entry name" value="DHFR"/>
    <property type="match status" value="1"/>
</dbReference>
<feature type="domain" description="DHFR" evidence="10">
    <location>
        <begin position="2"/>
        <end position="162"/>
    </location>
</feature>